<comment type="caution">
    <text evidence="1">The sequence shown here is derived from an EMBL/GenBank/DDBJ whole genome shotgun (WGS) entry which is preliminary data.</text>
</comment>
<dbReference type="Proteomes" id="UP001333110">
    <property type="component" value="Unassembled WGS sequence"/>
</dbReference>
<evidence type="ECO:0000313" key="1">
    <source>
        <dbReference type="EMBL" id="KAK4824166.1"/>
    </source>
</evidence>
<dbReference type="AlphaFoldDB" id="A0AAN7PIY6"/>
<sequence>MIFPGTEVRLTRYLSLLPLPVHFLLPFSLTSRSQLSHASLLPSFPDFLHLGIESSCDLWTASLKICQLCSAPLSLRAVSQGVLLTNSLKRWKFAFLKFRPRLPPILTSPISSLVLVSNRSSIASPLVIKSSR</sequence>
<keyword evidence="2" id="KW-1185">Reference proteome</keyword>
<gene>
    <name evidence="1" type="ORF">QYF61_011293</name>
</gene>
<accession>A0AAN7PIY6</accession>
<reference evidence="1 2" key="1">
    <citation type="journal article" date="2023" name="J. Hered.">
        <title>Chromosome-level genome of the wood stork (Mycteria americana) provides insight into avian chromosome evolution.</title>
        <authorList>
            <person name="Flamio R. Jr."/>
            <person name="Ramstad K.M."/>
        </authorList>
    </citation>
    <scope>NUCLEOTIDE SEQUENCE [LARGE SCALE GENOMIC DNA]</scope>
    <source>
        <strain evidence="1">JAX WOST 10</strain>
    </source>
</reference>
<organism evidence="1 2">
    <name type="scientific">Mycteria americana</name>
    <name type="common">Wood stork</name>
    <dbReference type="NCBI Taxonomy" id="33587"/>
    <lineage>
        <taxon>Eukaryota</taxon>
        <taxon>Metazoa</taxon>
        <taxon>Chordata</taxon>
        <taxon>Craniata</taxon>
        <taxon>Vertebrata</taxon>
        <taxon>Euteleostomi</taxon>
        <taxon>Archelosauria</taxon>
        <taxon>Archosauria</taxon>
        <taxon>Dinosauria</taxon>
        <taxon>Saurischia</taxon>
        <taxon>Theropoda</taxon>
        <taxon>Coelurosauria</taxon>
        <taxon>Aves</taxon>
        <taxon>Neognathae</taxon>
        <taxon>Neoaves</taxon>
        <taxon>Aequornithes</taxon>
        <taxon>Ciconiiformes</taxon>
        <taxon>Ciconiidae</taxon>
        <taxon>Mycteria</taxon>
    </lineage>
</organism>
<proteinExistence type="predicted"/>
<protein>
    <submittedName>
        <fullName evidence="1">Uncharacterized protein</fullName>
    </submittedName>
</protein>
<dbReference type="EMBL" id="JAUNZN010000003">
    <property type="protein sequence ID" value="KAK4824166.1"/>
    <property type="molecule type" value="Genomic_DNA"/>
</dbReference>
<name>A0AAN7PIY6_MYCAM</name>
<evidence type="ECO:0000313" key="2">
    <source>
        <dbReference type="Proteomes" id="UP001333110"/>
    </source>
</evidence>